<dbReference type="Proteomes" id="UP001519306">
    <property type="component" value="Unassembled WGS sequence"/>
</dbReference>
<dbReference type="EMBL" id="JAGGLJ010000006">
    <property type="protein sequence ID" value="MBP2025294.1"/>
    <property type="molecule type" value="Genomic_DNA"/>
</dbReference>
<protein>
    <submittedName>
        <fullName evidence="1">Uncharacterized protein</fullName>
    </submittedName>
</protein>
<organism evidence="1 2">
    <name type="scientific">Peptoniphilus stercorisuis</name>
    <dbReference type="NCBI Taxonomy" id="1436965"/>
    <lineage>
        <taxon>Bacteria</taxon>
        <taxon>Bacillati</taxon>
        <taxon>Bacillota</taxon>
        <taxon>Tissierellia</taxon>
        <taxon>Tissierellales</taxon>
        <taxon>Peptoniphilaceae</taxon>
        <taxon>Peptoniphilus</taxon>
    </lineage>
</organism>
<proteinExistence type="predicted"/>
<gene>
    <name evidence="1" type="ORF">J2Z71_000824</name>
</gene>
<name>A0ABS4KF72_9FIRM</name>
<keyword evidence="2" id="KW-1185">Reference proteome</keyword>
<sequence>MLKENNPNTYAVLEDNKFSIKNLKGEIIKEIRI</sequence>
<accession>A0ABS4KF72</accession>
<comment type="caution">
    <text evidence="1">The sequence shown here is derived from an EMBL/GenBank/DDBJ whole genome shotgun (WGS) entry which is preliminary data.</text>
</comment>
<reference evidence="1 2" key="1">
    <citation type="submission" date="2021-03" db="EMBL/GenBank/DDBJ databases">
        <title>Genomic Encyclopedia of Type Strains, Phase IV (KMG-IV): sequencing the most valuable type-strain genomes for metagenomic binning, comparative biology and taxonomic classification.</title>
        <authorList>
            <person name="Goeker M."/>
        </authorList>
    </citation>
    <scope>NUCLEOTIDE SEQUENCE [LARGE SCALE GENOMIC DNA]</scope>
    <source>
        <strain evidence="1 2">DSM 27563</strain>
    </source>
</reference>
<evidence type="ECO:0000313" key="2">
    <source>
        <dbReference type="Proteomes" id="UP001519306"/>
    </source>
</evidence>
<evidence type="ECO:0000313" key="1">
    <source>
        <dbReference type="EMBL" id="MBP2025294.1"/>
    </source>
</evidence>